<evidence type="ECO:0000313" key="5">
    <source>
        <dbReference type="Proteomes" id="UP001165136"/>
    </source>
</evidence>
<accession>A0A9W6QV07</accession>
<reference evidence="4" key="1">
    <citation type="submission" date="2023-03" db="EMBL/GenBank/DDBJ databases">
        <title>Amycolatopsis taiwanensis NBRC 103393.</title>
        <authorList>
            <person name="Ichikawa N."/>
            <person name="Sato H."/>
            <person name="Tonouchi N."/>
        </authorList>
    </citation>
    <scope>NUCLEOTIDE SEQUENCE</scope>
    <source>
        <strain evidence="4">NBRC 103393</strain>
    </source>
</reference>
<keyword evidence="2" id="KW-1133">Transmembrane helix</keyword>
<feature type="compositionally biased region" description="Pro residues" evidence="1">
    <location>
        <begin position="1"/>
        <end position="11"/>
    </location>
</feature>
<dbReference type="EMBL" id="BSTI01000001">
    <property type="protein sequence ID" value="GLY64079.1"/>
    <property type="molecule type" value="Genomic_DNA"/>
</dbReference>
<organism evidence="4 5">
    <name type="scientific">Amycolatopsis taiwanensis</name>
    <dbReference type="NCBI Taxonomy" id="342230"/>
    <lineage>
        <taxon>Bacteria</taxon>
        <taxon>Bacillati</taxon>
        <taxon>Actinomycetota</taxon>
        <taxon>Actinomycetes</taxon>
        <taxon>Pseudonocardiales</taxon>
        <taxon>Pseudonocardiaceae</taxon>
        <taxon>Amycolatopsis</taxon>
    </lineage>
</organism>
<dbReference type="AlphaFoldDB" id="A0A9W6QV07"/>
<feature type="transmembrane region" description="Helical" evidence="2">
    <location>
        <begin position="198"/>
        <end position="221"/>
    </location>
</feature>
<feature type="transmembrane region" description="Helical" evidence="2">
    <location>
        <begin position="158"/>
        <end position="177"/>
    </location>
</feature>
<evidence type="ECO:0000313" key="4">
    <source>
        <dbReference type="EMBL" id="GLY64079.1"/>
    </source>
</evidence>
<keyword evidence="2" id="KW-0812">Transmembrane</keyword>
<feature type="transmembrane region" description="Helical" evidence="2">
    <location>
        <begin position="241"/>
        <end position="262"/>
    </location>
</feature>
<proteinExistence type="predicted"/>
<name>A0A9W6QV07_9PSEU</name>
<protein>
    <recommendedName>
        <fullName evidence="3">DUF4328 domain-containing protein</fullName>
    </recommendedName>
</protein>
<evidence type="ECO:0000256" key="2">
    <source>
        <dbReference type="SAM" id="Phobius"/>
    </source>
</evidence>
<evidence type="ECO:0000259" key="3">
    <source>
        <dbReference type="Pfam" id="PF14219"/>
    </source>
</evidence>
<feature type="transmembrane region" description="Helical" evidence="2">
    <location>
        <begin position="119"/>
        <end position="138"/>
    </location>
</feature>
<dbReference type="RefSeq" id="WP_027942414.1">
    <property type="nucleotide sequence ID" value="NZ_BSTI01000001.1"/>
</dbReference>
<dbReference type="Proteomes" id="UP001165136">
    <property type="component" value="Unassembled WGS sequence"/>
</dbReference>
<evidence type="ECO:0000256" key="1">
    <source>
        <dbReference type="SAM" id="MobiDB-lite"/>
    </source>
</evidence>
<dbReference type="InterPro" id="IPR025565">
    <property type="entry name" value="DUF4328"/>
</dbReference>
<feature type="domain" description="DUF4328" evidence="3">
    <location>
        <begin position="98"/>
        <end position="256"/>
    </location>
</feature>
<keyword evidence="2" id="KW-0472">Membrane</keyword>
<keyword evidence="5" id="KW-1185">Reference proteome</keyword>
<feature type="region of interest" description="Disordered" evidence="1">
    <location>
        <begin position="1"/>
        <end position="27"/>
    </location>
</feature>
<comment type="caution">
    <text evidence="4">The sequence shown here is derived from an EMBL/GenBank/DDBJ whole genome shotgun (WGS) entry which is preliminary data.</text>
</comment>
<dbReference type="Pfam" id="PF14219">
    <property type="entry name" value="DUF4328"/>
    <property type="match status" value="1"/>
</dbReference>
<sequence length="293" mass="31938">MRWVASPPPGAYRPHRRRQPERYLGPPAYPAPPRWGFPNLTWREPTNVPGTASSFPTPLERARLLARNAITVLWFLAGLATVASAAEFWRYALLVISRDTALSSGVVGMSDTLEMTSSLLTAVFGLMALGSVLWWLLVIRYAAAEENGHVPPRSSREVVIGALVPGINLVLAGSILAELEHVVLRRPPDRRPRPSRLVLAWWAAWLVNGLAMVLVIGARFFDSIQAQANAVLLTGVLSASAALLAGLTAVVVHRLTSLIAPVPLRRLRRRRVVSVRGAPLPQLRPDRPAGAAR</sequence>
<gene>
    <name evidence="4" type="ORF">Atai01_06980</name>
</gene>